<keyword evidence="3" id="KW-0949">S-adenosyl-L-methionine</keyword>
<evidence type="ECO:0000256" key="1">
    <source>
        <dbReference type="ARBA" id="ARBA00022603"/>
    </source>
</evidence>
<dbReference type="Gene3D" id="3.40.50.150">
    <property type="entry name" value="Vaccinia Virus protein VP39"/>
    <property type="match status" value="1"/>
</dbReference>
<dbReference type="GO" id="GO:0008171">
    <property type="term" value="F:O-methyltransferase activity"/>
    <property type="evidence" value="ECO:0007669"/>
    <property type="project" value="InterPro"/>
</dbReference>
<protein>
    <submittedName>
        <fullName evidence="5">Uncharacterized protein</fullName>
    </submittedName>
</protein>
<dbReference type="AlphaFoldDB" id="A0A8C3P3W2"/>
<keyword evidence="1" id="KW-0489">Methyltransferase</keyword>
<reference evidence="5" key="2">
    <citation type="submission" date="2025-09" db="UniProtKB">
        <authorList>
            <consortium name="Ensembl"/>
        </authorList>
    </citation>
    <scope>IDENTIFICATION</scope>
</reference>
<organism evidence="5 6">
    <name type="scientific">Cyanoderma ruficeps</name>
    <name type="common">rufous-capped babbler</name>
    <dbReference type="NCBI Taxonomy" id="181631"/>
    <lineage>
        <taxon>Eukaryota</taxon>
        <taxon>Metazoa</taxon>
        <taxon>Chordata</taxon>
        <taxon>Craniata</taxon>
        <taxon>Vertebrata</taxon>
        <taxon>Euteleostomi</taxon>
        <taxon>Archelosauria</taxon>
        <taxon>Archosauria</taxon>
        <taxon>Dinosauria</taxon>
        <taxon>Saurischia</taxon>
        <taxon>Theropoda</taxon>
        <taxon>Coelurosauria</taxon>
        <taxon>Aves</taxon>
        <taxon>Neognathae</taxon>
        <taxon>Neoaves</taxon>
        <taxon>Telluraves</taxon>
        <taxon>Australaves</taxon>
        <taxon>Passeriformes</taxon>
        <taxon>Sylvioidea</taxon>
        <taxon>Timaliidae</taxon>
        <taxon>Cyanoderma</taxon>
    </lineage>
</organism>
<dbReference type="InterPro" id="IPR002935">
    <property type="entry name" value="SAM_O-MeTrfase"/>
</dbReference>
<reference evidence="5" key="1">
    <citation type="submission" date="2025-08" db="UniProtKB">
        <authorList>
            <consortium name="Ensembl"/>
        </authorList>
    </citation>
    <scope>IDENTIFICATION</scope>
</reference>
<dbReference type="GO" id="GO:0008757">
    <property type="term" value="F:S-adenosylmethionine-dependent methyltransferase activity"/>
    <property type="evidence" value="ECO:0007669"/>
    <property type="project" value="TreeGrafter"/>
</dbReference>
<dbReference type="InterPro" id="IPR050362">
    <property type="entry name" value="Cation-dep_OMT"/>
</dbReference>
<comment type="similarity">
    <text evidence="4">Belongs to the class I-like SAM-binding methyltransferase superfamily. Cation-dependent O-methyltransferase family.</text>
</comment>
<evidence type="ECO:0000256" key="2">
    <source>
        <dbReference type="ARBA" id="ARBA00022679"/>
    </source>
</evidence>
<dbReference type="PANTHER" id="PTHR10509:SF14">
    <property type="entry name" value="CAFFEOYL-COA O-METHYLTRANSFERASE 3-RELATED"/>
    <property type="match status" value="1"/>
</dbReference>
<evidence type="ECO:0000313" key="6">
    <source>
        <dbReference type="Proteomes" id="UP000694396"/>
    </source>
</evidence>
<evidence type="ECO:0000256" key="4">
    <source>
        <dbReference type="ARBA" id="ARBA00023453"/>
    </source>
</evidence>
<dbReference type="GO" id="GO:0032259">
    <property type="term" value="P:methylation"/>
    <property type="evidence" value="ECO:0007669"/>
    <property type="project" value="UniProtKB-KW"/>
</dbReference>
<keyword evidence="6" id="KW-1185">Reference proteome</keyword>
<dbReference type="Proteomes" id="UP000694396">
    <property type="component" value="Unplaced"/>
</dbReference>
<dbReference type="PROSITE" id="PS51682">
    <property type="entry name" value="SAM_OMT_I"/>
    <property type="match status" value="1"/>
</dbReference>
<accession>A0A8C3P3W2</accession>
<keyword evidence="2" id="KW-0808">Transferase</keyword>
<dbReference type="Ensembl" id="ENSCRFT00000004653.1">
    <property type="protein sequence ID" value="ENSCRFP00000004475.1"/>
    <property type="gene ID" value="ENSCRFG00000003520.1"/>
</dbReference>
<dbReference type="InterPro" id="IPR029063">
    <property type="entry name" value="SAM-dependent_MTases_sf"/>
</dbReference>
<dbReference type="PANTHER" id="PTHR10509">
    <property type="entry name" value="O-METHYLTRANSFERASE-RELATED"/>
    <property type="match status" value="1"/>
</dbReference>
<proteinExistence type="inferred from homology"/>
<sequence>MASCLAKRVKLHQSGVKVVAEVEAIILYCVLSKGSNRNAQKMWEITYKERYELPAGFDLPLGRVFLYPASCVLVFPHVPTLKCTSNFHREQSIVFLMALFSSFRSCLSTGQIFRMFVHMIRARKILFIGKLKGYSVLAVAEALPEDGKIFACAEASYLGANSQEKWDDSSDGKKISMRVGPVADTLEALHAEDEHFDIVFIDADQRNAVQYYSFVMDNHLLGMDAVICVENTLMKGQVYLENVSDENVLAVRKLNSVINSDPRVEEVSAMPLVKVPAVLYLWILQSTL</sequence>
<evidence type="ECO:0000256" key="3">
    <source>
        <dbReference type="ARBA" id="ARBA00022691"/>
    </source>
</evidence>
<evidence type="ECO:0000313" key="5">
    <source>
        <dbReference type="Ensembl" id="ENSCRFP00000004475.1"/>
    </source>
</evidence>
<dbReference type="SUPFAM" id="SSF53335">
    <property type="entry name" value="S-adenosyl-L-methionine-dependent methyltransferases"/>
    <property type="match status" value="1"/>
</dbReference>
<name>A0A8C3P3W2_9PASS</name>
<dbReference type="Pfam" id="PF01596">
    <property type="entry name" value="Methyltransf_3"/>
    <property type="match status" value="1"/>
</dbReference>